<dbReference type="Pfam" id="PF00651">
    <property type="entry name" value="BTB"/>
    <property type="match status" value="1"/>
</dbReference>
<proteinExistence type="predicted"/>
<evidence type="ECO:0000259" key="1">
    <source>
        <dbReference type="PROSITE" id="PS50097"/>
    </source>
</evidence>
<dbReference type="SUPFAM" id="SSF54695">
    <property type="entry name" value="POZ domain"/>
    <property type="match status" value="1"/>
</dbReference>
<reference evidence="2 3" key="1">
    <citation type="journal article" date="2012" name="Science">
        <title>The Paleozoic origin of enzymatic lignin decomposition reconstructed from 31 fungal genomes.</title>
        <authorList>
            <person name="Floudas D."/>
            <person name="Binder M."/>
            <person name="Riley R."/>
            <person name="Barry K."/>
            <person name="Blanchette R.A."/>
            <person name="Henrissat B."/>
            <person name="Martinez A.T."/>
            <person name="Otillar R."/>
            <person name="Spatafora J.W."/>
            <person name="Yadav J.S."/>
            <person name="Aerts A."/>
            <person name="Benoit I."/>
            <person name="Boyd A."/>
            <person name="Carlson A."/>
            <person name="Copeland A."/>
            <person name="Coutinho P.M."/>
            <person name="de Vries R.P."/>
            <person name="Ferreira P."/>
            <person name="Findley K."/>
            <person name="Foster B."/>
            <person name="Gaskell J."/>
            <person name="Glotzer D."/>
            <person name="Gorecki P."/>
            <person name="Heitman J."/>
            <person name="Hesse C."/>
            <person name="Hori C."/>
            <person name="Igarashi K."/>
            <person name="Jurgens J.A."/>
            <person name="Kallen N."/>
            <person name="Kersten P."/>
            <person name="Kohler A."/>
            <person name="Kuees U."/>
            <person name="Kumar T.K.A."/>
            <person name="Kuo A."/>
            <person name="LaButti K."/>
            <person name="Larrondo L.F."/>
            <person name="Lindquist E."/>
            <person name="Ling A."/>
            <person name="Lombard V."/>
            <person name="Lucas S."/>
            <person name="Lundell T."/>
            <person name="Martin R."/>
            <person name="McLaughlin D.J."/>
            <person name="Morgenstern I."/>
            <person name="Morin E."/>
            <person name="Murat C."/>
            <person name="Nagy L.G."/>
            <person name="Nolan M."/>
            <person name="Ohm R.A."/>
            <person name="Patyshakuliyeva A."/>
            <person name="Rokas A."/>
            <person name="Ruiz-Duenas F.J."/>
            <person name="Sabat G."/>
            <person name="Salamov A."/>
            <person name="Samejima M."/>
            <person name="Schmutz J."/>
            <person name="Slot J.C."/>
            <person name="St John F."/>
            <person name="Stenlid J."/>
            <person name="Sun H."/>
            <person name="Sun S."/>
            <person name="Syed K."/>
            <person name="Tsang A."/>
            <person name="Wiebenga A."/>
            <person name="Young D."/>
            <person name="Pisabarro A."/>
            <person name="Eastwood D.C."/>
            <person name="Martin F."/>
            <person name="Cullen D."/>
            <person name="Grigoriev I.V."/>
            <person name="Hibbett D.S."/>
        </authorList>
    </citation>
    <scope>NUCLEOTIDE SEQUENCE [LARGE SCALE GENOMIC DNA]</scope>
    <source>
        <strain evidence="2 3">ATCC 11539</strain>
    </source>
</reference>
<dbReference type="RefSeq" id="XP_007865031.1">
    <property type="nucleotide sequence ID" value="XM_007866840.1"/>
</dbReference>
<protein>
    <recommendedName>
        <fullName evidence="1">BTB domain-containing protein</fullName>
    </recommendedName>
</protein>
<dbReference type="EMBL" id="KB469300">
    <property type="protein sequence ID" value="EPQ56269.1"/>
    <property type="molecule type" value="Genomic_DNA"/>
</dbReference>
<dbReference type="STRING" id="670483.S7RT38"/>
<dbReference type="OMA" id="CYPMERS"/>
<dbReference type="Proteomes" id="UP000030669">
    <property type="component" value="Unassembled WGS sequence"/>
</dbReference>
<dbReference type="OrthoDB" id="3357985at2759"/>
<evidence type="ECO:0000313" key="2">
    <source>
        <dbReference type="EMBL" id="EPQ56269.1"/>
    </source>
</evidence>
<dbReference type="AlphaFoldDB" id="S7RT38"/>
<accession>S7RT38</accession>
<dbReference type="SMART" id="SM00225">
    <property type="entry name" value="BTB"/>
    <property type="match status" value="1"/>
</dbReference>
<name>S7RT38_GLOTA</name>
<evidence type="ECO:0000313" key="3">
    <source>
        <dbReference type="Proteomes" id="UP000030669"/>
    </source>
</evidence>
<dbReference type="InterPro" id="IPR011333">
    <property type="entry name" value="SKP1/BTB/POZ_sf"/>
</dbReference>
<sequence length="357" mass="39285">MNDSQPPTTHPEGPITICPAPAPDLTLITSDGASFLVHKSILSIHSPIFSDMLAVGAASPSPSQIAEVSLTEDARTLEGLLRYCYPMKDSTPALQDDLGRLWAIRRAANKYMMDSVEERVSAQLKGRHAEDALRIYALACRDGCEDEARNAAHALLRHSALPRSVPELAQVSGAAVFRLFEYREKCASAAAALEFAWLATAHADCVFLRAGGEHTGACAERGSGMLIAGGRVLVARAWWKDYVGAARKLLRERPCADAVRAPEGVWKALACAATCECCRRDAYTEFMAFVEAYAQEVDRATAKVCHDHWQMHFTEDRLQIVIHYSQMKGKSAIQSGRLPLEHWSLLLRPVADNNWIR</sequence>
<dbReference type="eggNOG" id="ENOG502SQKR">
    <property type="taxonomic scope" value="Eukaryota"/>
</dbReference>
<dbReference type="InterPro" id="IPR000210">
    <property type="entry name" value="BTB/POZ_dom"/>
</dbReference>
<dbReference type="GeneID" id="19300682"/>
<dbReference type="KEGG" id="gtr:GLOTRDRAFT_120843"/>
<dbReference type="CDD" id="cd18186">
    <property type="entry name" value="BTB_POZ_ZBTB_KLHL-like"/>
    <property type="match status" value="1"/>
</dbReference>
<dbReference type="HOGENOM" id="CLU_052397_0_0_1"/>
<organism evidence="2 3">
    <name type="scientific">Gloeophyllum trabeum (strain ATCC 11539 / FP-39264 / Madison 617)</name>
    <name type="common">Brown rot fungus</name>
    <dbReference type="NCBI Taxonomy" id="670483"/>
    <lineage>
        <taxon>Eukaryota</taxon>
        <taxon>Fungi</taxon>
        <taxon>Dikarya</taxon>
        <taxon>Basidiomycota</taxon>
        <taxon>Agaricomycotina</taxon>
        <taxon>Agaricomycetes</taxon>
        <taxon>Gloeophyllales</taxon>
        <taxon>Gloeophyllaceae</taxon>
        <taxon>Gloeophyllum</taxon>
    </lineage>
</organism>
<dbReference type="PROSITE" id="PS50097">
    <property type="entry name" value="BTB"/>
    <property type="match status" value="1"/>
</dbReference>
<keyword evidence="3" id="KW-1185">Reference proteome</keyword>
<gene>
    <name evidence="2" type="ORF">GLOTRDRAFT_120843</name>
</gene>
<dbReference type="Gene3D" id="3.30.710.10">
    <property type="entry name" value="Potassium Channel Kv1.1, Chain A"/>
    <property type="match status" value="1"/>
</dbReference>
<feature type="domain" description="BTB" evidence="1">
    <location>
        <begin position="23"/>
        <end position="93"/>
    </location>
</feature>